<evidence type="ECO:0000256" key="6">
    <source>
        <dbReference type="PIRSR" id="PIRSR037505-2"/>
    </source>
</evidence>
<dbReference type="GO" id="GO:0009086">
    <property type="term" value="P:methionine biosynthetic process"/>
    <property type="evidence" value="ECO:0007669"/>
    <property type="project" value="InterPro"/>
</dbReference>
<evidence type="ECO:0000256" key="2">
    <source>
        <dbReference type="ARBA" id="ARBA00022679"/>
    </source>
</evidence>
<dbReference type="GO" id="GO:0008270">
    <property type="term" value="F:zinc ion binding"/>
    <property type="evidence" value="ECO:0007669"/>
    <property type="project" value="InterPro"/>
</dbReference>
<evidence type="ECO:0000313" key="10">
    <source>
        <dbReference type="Proteomes" id="UP000886804"/>
    </source>
</evidence>
<accession>A0A9D2L762</accession>
<comment type="cofactor">
    <cofactor evidence="6">
        <name>Zn(2+)</name>
        <dbReference type="ChEBI" id="CHEBI:29105"/>
    </cofactor>
    <text evidence="6">Binds 1 zinc ion per subunit.</text>
</comment>
<dbReference type="EMBL" id="DWYS01000061">
    <property type="protein sequence ID" value="HJB07224.1"/>
    <property type="molecule type" value="Genomic_DNA"/>
</dbReference>
<feature type="binding site" evidence="6 7">
    <location>
        <position position="296"/>
    </location>
    <ligand>
        <name>Zn(2+)</name>
        <dbReference type="ChEBI" id="CHEBI:29105"/>
    </ligand>
</feature>
<dbReference type="InterPro" id="IPR017226">
    <property type="entry name" value="BHMT-like"/>
</dbReference>
<comment type="caution">
    <text evidence="9">The sequence shown here is derived from an EMBL/GenBank/DDBJ whole genome shotgun (WGS) entry which is preliminary data.</text>
</comment>
<evidence type="ECO:0000256" key="3">
    <source>
        <dbReference type="ARBA" id="ARBA00022723"/>
    </source>
</evidence>
<keyword evidence="4 6" id="KW-0862">Zinc</keyword>
<keyword evidence="3 6" id="KW-0479">Metal-binding</keyword>
<sequence>MTRYSLTELVEQNGYVVLDGSMGTGLAEKGFELNTALWTAGALVTAPKLVQQVHLDYLRAGADCGITDSYQATIPGFMAQGYTREEAEHYIALSVRLMRETGEQWWQEEGKAQGRPHPVTAGAAGPYGAYLADGSEYTGAYEISEEELRAFHRERMEILWKAGADLLAIETVPSMWEAQIMAQEAEKIGAKAWVTFSCRDGERTNKGDLLKEAAAAVDEIRSVEAIGVNCTHPKYITRCIRQIREATHKPIIVYPNSGEEYDAKKKQWTGIRYGKTLGEYAPEWYREGARIIGGCCQTLSRQIRDIARNLKEMEM</sequence>
<dbReference type="Pfam" id="PF02574">
    <property type="entry name" value="S-methyl_trans"/>
    <property type="match status" value="1"/>
</dbReference>
<reference evidence="9" key="2">
    <citation type="submission" date="2021-04" db="EMBL/GenBank/DDBJ databases">
        <authorList>
            <person name="Gilroy R."/>
        </authorList>
    </citation>
    <scope>NUCLEOTIDE SEQUENCE</scope>
    <source>
        <strain evidence="9">CHK188-4685</strain>
    </source>
</reference>
<evidence type="ECO:0000313" key="9">
    <source>
        <dbReference type="EMBL" id="HJB07224.1"/>
    </source>
</evidence>
<keyword evidence="2 7" id="KW-0808">Transferase</keyword>
<dbReference type="PANTHER" id="PTHR46015">
    <property type="entry name" value="ZGC:172121"/>
    <property type="match status" value="1"/>
</dbReference>
<dbReference type="PANTHER" id="PTHR46015:SF1">
    <property type="entry name" value="HOMOCYSTEINE S-METHYLTRANSFERASE-LIKE ISOFORM 1"/>
    <property type="match status" value="1"/>
</dbReference>
<feature type="binding site" evidence="6 7">
    <location>
        <position position="295"/>
    </location>
    <ligand>
        <name>Zn(2+)</name>
        <dbReference type="ChEBI" id="CHEBI:29105"/>
    </ligand>
</feature>
<organism evidence="9 10">
    <name type="scientific">Candidatus Enterocloster faecavium</name>
    <dbReference type="NCBI Taxonomy" id="2838560"/>
    <lineage>
        <taxon>Bacteria</taxon>
        <taxon>Bacillati</taxon>
        <taxon>Bacillota</taxon>
        <taxon>Clostridia</taxon>
        <taxon>Lachnospirales</taxon>
        <taxon>Lachnospiraceae</taxon>
        <taxon>Enterocloster</taxon>
    </lineage>
</organism>
<dbReference type="InterPro" id="IPR003726">
    <property type="entry name" value="HCY_dom"/>
</dbReference>
<evidence type="ECO:0000259" key="8">
    <source>
        <dbReference type="PROSITE" id="PS50970"/>
    </source>
</evidence>
<evidence type="ECO:0000256" key="5">
    <source>
        <dbReference type="ARBA" id="ARBA00076752"/>
    </source>
</evidence>
<dbReference type="InterPro" id="IPR036589">
    <property type="entry name" value="HCY_dom_sf"/>
</dbReference>
<dbReference type="SUPFAM" id="SSF82282">
    <property type="entry name" value="Homocysteine S-methyltransferase"/>
    <property type="match status" value="1"/>
</dbReference>
<name>A0A9D2L762_9FIRM</name>
<protein>
    <recommendedName>
        <fullName evidence="5">S-methylmethionine:homocysteine methyltransferase</fullName>
    </recommendedName>
</protein>
<evidence type="ECO:0000256" key="7">
    <source>
        <dbReference type="PROSITE-ProRule" id="PRU00333"/>
    </source>
</evidence>
<dbReference type="Gene3D" id="3.20.20.330">
    <property type="entry name" value="Homocysteine-binding-like domain"/>
    <property type="match status" value="1"/>
</dbReference>
<keyword evidence="1 7" id="KW-0489">Methyltransferase</keyword>
<dbReference type="Proteomes" id="UP000886804">
    <property type="component" value="Unassembled WGS sequence"/>
</dbReference>
<feature type="binding site" evidence="6 7">
    <location>
        <position position="230"/>
    </location>
    <ligand>
        <name>Zn(2+)</name>
        <dbReference type="ChEBI" id="CHEBI:29105"/>
    </ligand>
</feature>
<reference evidence="9" key="1">
    <citation type="journal article" date="2021" name="PeerJ">
        <title>Extensive microbial diversity within the chicken gut microbiome revealed by metagenomics and culture.</title>
        <authorList>
            <person name="Gilroy R."/>
            <person name="Ravi A."/>
            <person name="Getino M."/>
            <person name="Pursley I."/>
            <person name="Horton D.L."/>
            <person name="Alikhan N.F."/>
            <person name="Baker D."/>
            <person name="Gharbi K."/>
            <person name="Hall N."/>
            <person name="Watson M."/>
            <person name="Adriaenssens E.M."/>
            <person name="Foster-Nyarko E."/>
            <person name="Jarju S."/>
            <person name="Secka A."/>
            <person name="Antonio M."/>
            <person name="Oren A."/>
            <person name="Chaudhuri R.R."/>
            <person name="La Ragione R."/>
            <person name="Hildebrand F."/>
            <person name="Pallen M.J."/>
        </authorList>
    </citation>
    <scope>NUCLEOTIDE SEQUENCE</scope>
    <source>
        <strain evidence="9">CHK188-4685</strain>
    </source>
</reference>
<dbReference type="AlphaFoldDB" id="A0A9D2L762"/>
<gene>
    <name evidence="9" type="primary">mmuM</name>
    <name evidence="9" type="ORF">H9716_05095</name>
</gene>
<dbReference type="PROSITE" id="PS50970">
    <property type="entry name" value="HCY"/>
    <property type="match status" value="1"/>
</dbReference>
<dbReference type="InterPro" id="IPR051486">
    <property type="entry name" value="Hcy_S-methyltransferase"/>
</dbReference>
<proteinExistence type="predicted"/>
<feature type="domain" description="Hcy-binding" evidence="8">
    <location>
        <begin position="4"/>
        <end position="310"/>
    </location>
</feature>
<dbReference type="FunFam" id="3.20.20.330:FF:000002">
    <property type="entry name" value="Homocysteine S-methyltransferase"/>
    <property type="match status" value="1"/>
</dbReference>
<dbReference type="PIRSF" id="PIRSF037505">
    <property type="entry name" value="Betaine_HMT"/>
    <property type="match status" value="1"/>
</dbReference>
<evidence type="ECO:0000256" key="1">
    <source>
        <dbReference type="ARBA" id="ARBA00022603"/>
    </source>
</evidence>
<dbReference type="NCBIfam" id="NF007020">
    <property type="entry name" value="PRK09485.1"/>
    <property type="match status" value="1"/>
</dbReference>
<dbReference type="GO" id="GO:0008898">
    <property type="term" value="F:S-adenosylmethionine-homocysteine S-methyltransferase activity"/>
    <property type="evidence" value="ECO:0007669"/>
    <property type="project" value="TreeGrafter"/>
</dbReference>
<dbReference type="GO" id="GO:0032259">
    <property type="term" value="P:methylation"/>
    <property type="evidence" value="ECO:0007669"/>
    <property type="project" value="UniProtKB-KW"/>
</dbReference>
<evidence type="ECO:0000256" key="4">
    <source>
        <dbReference type="ARBA" id="ARBA00022833"/>
    </source>
</evidence>
<dbReference type="GO" id="GO:0033528">
    <property type="term" value="P:S-methylmethionine cycle"/>
    <property type="evidence" value="ECO:0007669"/>
    <property type="project" value="TreeGrafter"/>
</dbReference>